<gene>
    <name evidence="4" type="ORF">MSPICULIGERA_LOCUS8003</name>
</gene>
<name>A0AA36CK67_9BILA</name>
<reference evidence="4" key="1">
    <citation type="submission" date="2023-06" db="EMBL/GenBank/DDBJ databases">
        <authorList>
            <person name="Delattre M."/>
        </authorList>
    </citation>
    <scope>NUCLEOTIDE SEQUENCE</scope>
    <source>
        <strain evidence="4">AF72</strain>
    </source>
</reference>
<dbReference type="SUPFAM" id="SSF50494">
    <property type="entry name" value="Trypsin-like serine proteases"/>
    <property type="match status" value="1"/>
</dbReference>
<feature type="chain" id="PRO_5041206985" description="Peptidase S1 domain-containing protein" evidence="2">
    <location>
        <begin position="20"/>
        <end position="288"/>
    </location>
</feature>
<dbReference type="PANTHER" id="PTHR24250">
    <property type="entry name" value="CHYMOTRYPSIN-RELATED"/>
    <property type="match status" value="1"/>
</dbReference>
<accession>A0AA36CK67</accession>
<keyword evidence="5" id="KW-1185">Reference proteome</keyword>
<evidence type="ECO:0000259" key="3">
    <source>
        <dbReference type="PROSITE" id="PS50240"/>
    </source>
</evidence>
<feature type="signal peptide" evidence="2">
    <location>
        <begin position="1"/>
        <end position="19"/>
    </location>
</feature>
<keyword evidence="2" id="KW-0732">Signal</keyword>
<feature type="domain" description="Peptidase S1" evidence="3">
    <location>
        <begin position="20"/>
        <end position="278"/>
    </location>
</feature>
<proteinExistence type="predicted"/>
<dbReference type="FunFam" id="2.40.10.10:FF:000068">
    <property type="entry name" value="transmembrane protease serine 2"/>
    <property type="match status" value="1"/>
</dbReference>
<feature type="non-terminal residue" evidence="4">
    <location>
        <position position="288"/>
    </location>
</feature>
<dbReference type="AlphaFoldDB" id="A0AA36CK67"/>
<evidence type="ECO:0000256" key="1">
    <source>
        <dbReference type="ARBA" id="ARBA00023157"/>
    </source>
</evidence>
<comment type="caution">
    <text evidence="4">The sequence shown here is derived from an EMBL/GenBank/DDBJ whole genome shotgun (WGS) entry which is preliminary data.</text>
</comment>
<organism evidence="4 5">
    <name type="scientific">Mesorhabditis spiculigera</name>
    <dbReference type="NCBI Taxonomy" id="96644"/>
    <lineage>
        <taxon>Eukaryota</taxon>
        <taxon>Metazoa</taxon>
        <taxon>Ecdysozoa</taxon>
        <taxon>Nematoda</taxon>
        <taxon>Chromadorea</taxon>
        <taxon>Rhabditida</taxon>
        <taxon>Rhabditina</taxon>
        <taxon>Rhabditomorpha</taxon>
        <taxon>Rhabditoidea</taxon>
        <taxon>Rhabditidae</taxon>
        <taxon>Mesorhabditinae</taxon>
        <taxon>Mesorhabditis</taxon>
    </lineage>
</organism>
<dbReference type="PRINTS" id="PR00722">
    <property type="entry name" value="CHYMOTRYPSIN"/>
</dbReference>
<dbReference type="InterPro" id="IPR001314">
    <property type="entry name" value="Peptidase_S1A"/>
</dbReference>
<dbReference type="CDD" id="cd00190">
    <property type="entry name" value="Tryp_SPc"/>
    <property type="match status" value="1"/>
</dbReference>
<dbReference type="SMART" id="SM00020">
    <property type="entry name" value="Tryp_SPc"/>
    <property type="match status" value="1"/>
</dbReference>
<dbReference type="InterPro" id="IPR001254">
    <property type="entry name" value="Trypsin_dom"/>
</dbReference>
<dbReference type="Pfam" id="PF00089">
    <property type="entry name" value="Trypsin"/>
    <property type="match status" value="1"/>
</dbReference>
<evidence type="ECO:0000256" key="2">
    <source>
        <dbReference type="SAM" id="SignalP"/>
    </source>
</evidence>
<dbReference type="PANTHER" id="PTHR24250:SF27">
    <property type="entry name" value="ELASTASE 2 LIKE"/>
    <property type="match status" value="1"/>
</dbReference>
<dbReference type="PROSITE" id="PS50240">
    <property type="entry name" value="TRYPSIN_DOM"/>
    <property type="match status" value="1"/>
</dbReference>
<dbReference type="GO" id="GO:0004252">
    <property type="term" value="F:serine-type endopeptidase activity"/>
    <property type="evidence" value="ECO:0007669"/>
    <property type="project" value="InterPro"/>
</dbReference>
<dbReference type="GO" id="GO:0006508">
    <property type="term" value="P:proteolysis"/>
    <property type="evidence" value="ECO:0007669"/>
    <property type="project" value="InterPro"/>
</dbReference>
<protein>
    <recommendedName>
        <fullName evidence="3">Peptidase S1 domain-containing protein</fullName>
    </recommendedName>
</protein>
<keyword evidence="1" id="KW-1015">Disulfide bond</keyword>
<evidence type="ECO:0000313" key="4">
    <source>
        <dbReference type="EMBL" id="CAJ0569526.1"/>
    </source>
</evidence>
<dbReference type="InterPro" id="IPR009003">
    <property type="entry name" value="Peptidase_S1_PA"/>
</dbReference>
<dbReference type="EMBL" id="CATQJA010002044">
    <property type="protein sequence ID" value="CAJ0569526.1"/>
    <property type="molecule type" value="Genomic_DNA"/>
</dbReference>
<dbReference type="Gene3D" id="2.40.10.10">
    <property type="entry name" value="Trypsin-like serine proteases"/>
    <property type="match status" value="1"/>
</dbReference>
<sequence length="288" mass="32438">MYLLQPLLLLCLCAVQTNAIVGGLEAEAGEYPSAVTLQVYNQVKKKWLTVCAGSIIDREWVLGAANCFYFGSRRTPANQYRIVAGSTRVTSTSSDDGITQVIQVADVVIHPEMKVDDKPNDELDLFIYNELALIKLSKPLKFGKTVQKIFIPFPENSLISKGKLVDVMAWGKTGMDEPAAEHLRYYRTSIQPKKRCDDAWNYKFPSEIICLMANQFKGVCNGDWGAAAARKIQHEGEEVWVQLGMPTWGSLDCRWDDFAPVVGMDTTKYCDFYKKTIGREICQRLQED</sequence>
<evidence type="ECO:0000313" key="5">
    <source>
        <dbReference type="Proteomes" id="UP001177023"/>
    </source>
</evidence>
<dbReference type="InterPro" id="IPR043504">
    <property type="entry name" value="Peptidase_S1_PA_chymotrypsin"/>
</dbReference>
<dbReference type="Proteomes" id="UP001177023">
    <property type="component" value="Unassembled WGS sequence"/>
</dbReference>